<reference evidence="1 2" key="1">
    <citation type="journal article" date="2016" name="Nat. Commun.">
        <title>Ectomycorrhizal ecology is imprinted in the genome of the dominant symbiotic fungus Cenococcum geophilum.</title>
        <authorList>
            <consortium name="DOE Joint Genome Institute"/>
            <person name="Peter M."/>
            <person name="Kohler A."/>
            <person name="Ohm R.A."/>
            <person name="Kuo A."/>
            <person name="Krutzmann J."/>
            <person name="Morin E."/>
            <person name="Arend M."/>
            <person name="Barry K.W."/>
            <person name="Binder M."/>
            <person name="Choi C."/>
            <person name="Clum A."/>
            <person name="Copeland A."/>
            <person name="Grisel N."/>
            <person name="Haridas S."/>
            <person name="Kipfer T."/>
            <person name="LaButti K."/>
            <person name="Lindquist E."/>
            <person name="Lipzen A."/>
            <person name="Maire R."/>
            <person name="Meier B."/>
            <person name="Mihaltcheva S."/>
            <person name="Molinier V."/>
            <person name="Murat C."/>
            <person name="Poggeler S."/>
            <person name="Quandt C.A."/>
            <person name="Sperisen C."/>
            <person name="Tritt A."/>
            <person name="Tisserant E."/>
            <person name="Crous P.W."/>
            <person name="Henrissat B."/>
            <person name="Nehls U."/>
            <person name="Egli S."/>
            <person name="Spatafora J.W."/>
            <person name="Grigoriev I.V."/>
            <person name="Martin F.M."/>
        </authorList>
    </citation>
    <scope>NUCLEOTIDE SEQUENCE [LARGE SCALE GENOMIC DNA]</scope>
    <source>
        <strain evidence="1 2">1.58</strain>
    </source>
</reference>
<name>A0ACC8ENR8_9PEZI</name>
<accession>A0ACC8ENR8</accession>
<dbReference type="Proteomes" id="UP000250078">
    <property type="component" value="Unassembled WGS sequence"/>
</dbReference>
<evidence type="ECO:0000313" key="2">
    <source>
        <dbReference type="Proteomes" id="UP000250078"/>
    </source>
</evidence>
<protein>
    <submittedName>
        <fullName evidence="1">Uncharacterized protein</fullName>
    </submittedName>
</protein>
<gene>
    <name evidence="1" type="ORF">K441DRAFT_690820</name>
</gene>
<sequence>MGNAQSSQRSRPLNRSPYFVYSFEHLDRVLKRPHLVGIGISGCVGAGIFVTSGSLIAMTGSLGGPLAYVVAGGTVACVMYTMSEMVASRPLTGALIDFPHTFLDPACGFAVAASYALANICSMVTLTEQSTELTGLLRQNPGRPSLGAKIGLDAFFIFLTAFSHCLGVKLYGRIERVIMWFKFCLVFLVTILMIIVNAGGGGPRATPYNANYTTYGFTPGFKPVGFESVTRNLTLSISGTDDGNFGIGKAGGRLFAFLTAVTLAMFSCMGGDIIIMTAGEAQEPWTDLPAVTSFVYLIPLSLYPFVLLSAGANVNYADPNLAKVWGPVSVSQSPFVTAVQYSSLHGLPYALNFFFVISAYTAANTAMYVASRAVFMCAQNYLPRWFAKRFGRTNNGGTPLWAIGFCSVLGFLSLVGLSNDEYSQPRITLSEFYTGSVTCVYICECLAFLKFKAGLDRLAKLKILSRDDPLYISRLFKSRWQPLPAFIGIIGCSFVIVWSGVPPLFIIAARRNLTSSSDLKKNVALAFDVIGAYIGPIIFLLFYSIYKYVFPRSESVDVRHLTVDKYVLPDVDAFEENRLNDNPHRVDSAVHPQPGLHIYQLSDIEGQTPRTADAPMNNGKAAVGNSSPEADGTESEEMDAEEEAQRARQRERQHILEVLEKRPTRRSRGFWRELWSFIVSD</sequence>
<keyword evidence="2" id="KW-1185">Reference proteome</keyword>
<organism evidence="1 2">
    <name type="scientific">Cenococcum geophilum 1.58</name>
    <dbReference type="NCBI Taxonomy" id="794803"/>
    <lineage>
        <taxon>Eukaryota</taxon>
        <taxon>Fungi</taxon>
        <taxon>Dikarya</taxon>
        <taxon>Ascomycota</taxon>
        <taxon>Pezizomycotina</taxon>
        <taxon>Dothideomycetes</taxon>
        <taxon>Pleosporomycetidae</taxon>
        <taxon>Gloniales</taxon>
        <taxon>Gloniaceae</taxon>
        <taxon>Cenococcum</taxon>
    </lineage>
</organism>
<evidence type="ECO:0000313" key="1">
    <source>
        <dbReference type="EMBL" id="OCK87911.1"/>
    </source>
</evidence>
<dbReference type="EMBL" id="KV748252">
    <property type="protein sequence ID" value="OCK87911.1"/>
    <property type="molecule type" value="Genomic_DNA"/>
</dbReference>
<proteinExistence type="predicted"/>